<dbReference type="AlphaFoldDB" id="A0A3M0A9S7"/>
<keyword evidence="3" id="KW-1185">Reference proteome</keyword>
<dbReference type="RefSeq" id="WP_121876435.1">
    <property type="nucleotide sequence ID" value="NZ_REFJ01000002.1"/>
</dbReference>
<keyword evidence="1" id="KW-1133">Transmembrane helix</keyword>
<evidence type="ECO:0000256" key="1">
    <source>
        <dbReference type="SAM" id="Phobius"/>
    </source>
</evidence>
<evidence type="ECO:0000313" key="2">
    <source>
        <dbReference type="EMBL" id="RMA81287.1"/>
    </source>
</evidence>
<sequence>MKKTLRKFKTPVLGIIAMAVMLWGVHRAFHVSYGEMFALFKEVSPFFLFVIALGSLAALVLRWWTSRRDDS</sequence>
<name>A0A3M0A9S7_9GAMM</name>
<reference evidence="2 3" key="1">
    <citation type="submission" date="2018-10" db="EMBL/GenBank/DDBJ databases">
        <title>Genomic Encyclopedia of Type Strains, Phase IV (KMG-IV): sequencing the most valuable type-strain genomes for metagenomic binning, comparative biology and taxonomic classification.</title>
        <authorList>
            <person name="Goeker M."/>
        </authorList>
    </citation>
    <scope>NUCLEOTIDE SEQUENCE [LARGE SCALE GENOMIC DNA]</scope>
    <source>
        <strain evidence="2 3">DSM 25080</strain>
    </source>
</reference>
<comment type="caution">
    <text evidence="2">The sequence shown here is derived from an EMBL/GenBank/DDBJ whole genome shotgun (WGS) entry which is preliminary data.</text>
</comment>
<proteinExistence type="predicted"/>
<dbReference type="Proteomes" id="UP000267187">
    <property type="component" value="Unassembled WGS sequence"/>
</dbReference>
<dbReference type="EMBL" id="REFJ01000002">
    <property type="protein sequence ID" value="RMA81287.1"/>
    <property type="molecule type" value="Genomic_DNA"/>
</dbReference>
<organism evidence="2 3">
    <name type="scientific">Umboniibacter marinipuniceus</name>
    <dbReference type="NCBI Taxonomy" id="569599"/>
    <lineage>
        <taxon>Bacteria</taxon>
        <taxon>Pseudomonadati</taxon>
        <taxon>Pseudomonadota</taxon>
        <taxon>Gammaproteobacteria</taxon>
        <taxon>Cellvibrionales</taxon>
        <taxon>Cellvibrionaceae</taxon>
        <taxon>Umboniibacter</taxon>
    </lineage>
</organism>
<feature type="transmembrane region" description="Helical" evidence="1">
    <location>
        <begin position="43"/>
        <end position="64"/>
    </location>
</feature>
<keyword evidence="1" id="KW-0812">Transmembrane</keyword>
<accession>A0A3M0A9S7</accession>
<keyword evidence="1" id="KW-0472">Membrane</keyword>
<evidence type="ECO:0000313" key="3">
    <source>
        <dbReference type="Proteomes" id="UP000267187"/>
    </source>
</evidence>
<gene>
    <name evidence="2" type="ORF">DFR27_1096</name>
</gene>
<protein>
    <submittedName>
        <fullName evidence="2">Uncharacterized protein</fullName>
    </submittedName>
</protein>